<proteinExistence type="predicted"/>
<dbReference type="OrthoDB" id="4426339at2"/>
<organism evidence="1 2">
    <name type="scientific">Nocardioides currus</name>
    <dbReference type="NCBI Taxonomy" id="2133958"/>
    <lineage>
        <taxon>Bacteria</taxon>
        <taxon>Bacillati</taxon>
        <taxon>Actinomycetota</taxon>
        <taxon>Actinomycetes</taxon>
        <taxon>Propionibacteriales</taxon>
        <taxon>Nocardioidaceae</taxon>
        <taxon>Nocardioides</taxon>
    </lineage>
</organism>
<sequence length="172" mass="17752">MASSTWTRARVHAPPAYLEPVTSVLALAGLRPSPTADVALLVVDHDDPSVADAWSVESLAHLVVRVSTTSVRVGPFVQPGLTACLRCLAAAGGTPVAPRPASYAAVDRGLLVAGLGWAVRDLATWHAGGTPATWSATATIDADLAPRTTHWPRHVHCGCSWGLGLTRALGAG</sequence>
<comment type="caution">
    <text evidence="1">The sequence shown here is derived from an EMBL/GenBank/DDBJ whole genome shotgun (WGS) entry which is preliminary data.</text>
</comment>
<dbReference type="AlphaFoldDB" id="A0A2R7Z075"/>
<dbReference type="RefSeq" id="WP_108343907.1">
    <property type="nucleotide sequence ID" value="NZ_PYXZ01000002.1"/>
</dbReference>
<name>A0A2R7Z075_9ACTN</name>
<reference evidence="1 2" key="1">
    <citation type="submission" date="2018-03" db="EMBL/GenBank/DDBJ databases">
        <authorList>
            <person name="Keele B.F."/>
        </authorList>
    </citation>
    <scope>NUCLEOTIDE SEQUENCE [LARGE SCALE GENOMIC DNA]</scope>
    <source>
        <strain evidence="1 2">IB-3</strain>
    </source>
</reference>
<keyword evidence="2" id="KW-1185">Reference proteome</keyword>
<gene>
    <name evidence="1" type="ORF">C7S10_08285</name>
</gene>
<dbReference type="Proteomes" id="UP000244867">
    <property type="component" value="Unassembled WGS sequence"/>
</dbReference>
<dbReference type="EMBL" id="PYXZ01000002">
    <property type="protein sequence ID" value="PUA82023.1"/>
    <property type="molecule type" value="Genomic_DNA"/>
</dbReference>
<evidence type="ECO:0000313" key="1">
    <source>
        <dbReference type="EMBL" id="PUA82023.1"/>
    </source>
</evidence>
<dbReference type="Gene3D" id="3.40.50.720">
    <property type="entry name" value="NAD(P)-binding Rossmann-like Domain"/>
    <property type="match status" value="1"/>
</dbReference>
<evidence type="ECO:0000313" key="2">
    <source>
        <dbReference type="Proteomes" id="UP000244867"/>
    </source>
</evidence>
<accession>A0A2R7Z075</accession>
<protein>
    <submittedName>
        <fullName evidence="1">Uncharacterized protein</fullName>
    </submittedName>
</protein>